<comment type="caution">
    <text evidence="2">The sequence shown here is derived from an EMBL/GenBank/DDBJ whole genome shotgun (WGS) entry which is preliminary data.</text>
</comment>
<feature type="chain" id="PRO_5004546766" evidence="1">
    <location>
        <begin position="21"/>
        <end position="247"/>
    </location>
</feature>
<protein>
    <submittedName>
        <fullName evidence="2">Uncharacterized protein</fullName>
    </submittedName>
</protein>
<sequence>MFQTSLLFFLGLCLLASVENDFHLKEGENNVIVEKELFPHEVLVIAIKRTLNAKNKCFGKVHSALRSHHDMFIRTFNFTTYHFNEIYDEVRCISKITLSKELSKEEASENMAYKILYVINEVLEHYGKEKIWYRCTYKMFHSRSSVLTWVENFIHDHYQKNDPRITIDLKNIYIEAALSEIIQLYNKKYKIIEKTFSDFLNSMYLNEYHKRLFKVAINNYNNSLDIALEPITKCYIKECTIKYGWQF</sequence>
<proteinExistence type="predicted"/>
<dbReference type="VEuPathDB" id="MicrosporidiaDB:SLOPH_1161"/>
<evidence type="ECO:0000313" key="3">
    <source>
        <dbReference type="Proteomes" id="UP000014978"/>
    </source>
</evidence>
<accession>S7W9L0</accession>
<name>S7W9L0_SPRLO</name>
<dbReference type="InParanoid" id="S7W9L0"/>
<dbReference type="AlphaFoldDB" id="S7W9L0"/>
<keyword evidence="3" id="KW-1185">Reference proteome</keyword>
<evidence type="ECO:0000313" key="2">
    <source>
        <dbReference type="EMBL" id="EPR78432.1"/>
    </source>
</evidence>
<dbReference type="HOGENOM" id="CLU_1166499_0_0_1"/>
<evidence type="ECO:0000256" key="1">
    <source>
        <dbReference type="SAM" id="SignalP"/>
    </source>
</evidence>
<gene>
    <name evidence="2" type="ORF">SLOPH_1161</name>
</gene>
<dbReference type="EMBL" id="ATCN01000796">
    <property type="protein sequence ID" value="EPR78432.1"/>
    <property type="molecule type" value="Genomic_DNA"/>
</dbReference>
<organism evidence="2 3">
    <name type="scientific">Spraguea lophii (strain 42_110)</name>
    <name type="common">Microsporidian parasite</name>
    <dbReference type="NCBI Taxonomy" id="1358809"/>
    <lineage>
        <taxon>Eukaryota</taxon>
        <taxon>Fungi</taxon>
        <taxon>Fungi incertae sedis</taxon>
        <taxon>Microsporidia</taxon>
        <taxon>Spragueidae</taxon>
        <taxon>Spraguea</taxon>
    </lineage>
</organism>
<dbReference type="Proteomes" id="UP000014978">
    <property type="component" value="Unassembled WGS sequence"/>
</dbReference>
<reference evidence="3" key="1">
    <citation type="journal article" date="2013" name="PLoS Genet.">
        <title>The genome of Spraguea lophii and the basis of host-microsporidian interactions.</title>
        <authorList>
            <person name="Campbell S.E."/>
            <person name="Williams T.A."/>
            <person name="Yousuf A."/>
            <person name="Soanes D.M."/>
            <person name="Paszkiewicz K.H."/>
            <person name="Williams B.A.P."/>
        </authorList>
    </citation>
    <scope>NUCLEOTIDE SEQUENCE [LARGE SCALE GENOMIC DNA]</scope>
    <source>
        <strain evidence="3">42_110</strain>
    </source>
</reference>
<keyword evidence="1" id="KW-0732">Signal</keyword>
<feature type="signal peptide" evidence="1">
    <location>
        <begin position="1"/>
        <end position="20"/>
    </location>
</feature>